<dbReference type="EMBL" id="QXJK01000004">
    <property type="protein sequence ID" value="RIX35223.1"/>
    <property type="molecule type" value="Genomic_DNA"/>
</dbReference>
<sequence length="241" mass="26334">MADNHVAVKAEGISLTGDEGKVFGPLDFEIPAQGLTNLLGAGGSGRTALALVLSGRMKLSDGHLEVLGMTKHTHIQKHVAIAGVDQIDLLERSVKVQDILTENKAWQKVWFAPTRKADEDDLREFCGYVYGGRDLPPLDVYISQLTNLDKQLMRISLALHPAHGGPIEMLVMDDLEQVREMGDREVLLHMLQRISNDIPVVVNSVNPITDMIDPAEVIELDTNLGHAVPEHVGLAPEGDYA</sequence>
<name>A0A418Q7T9_9CORY</name>
<comment type="caution">
    <text evidence="1">The sequence shown here is derived from an EMBL/GenBank/DDBJ whole genome shotgun (WGS) entry which is preliminary data.</text>
</comment>
<keyword evidence="1" id="KW-0067">ATP-binding</keyword>
<dbReference type="RefSeq" id="WP_119664600.1">
    <property type="nucleotide sequence ID" value="NZ_QXJK01000004.1"/>
</dbReference>
<gene>
    <name evidence="1" type="ORF">D3M95_05000</name>
</gene>
<dbReference type="AlphaFoldDB" id="A0A418Q7T9"/>
<organism evidence="1 2">
    <name type="scientific">Corynebacterium falsenii</name>
    <dbReference type="NCBI Taxonomy" id="108486"/>
    <lineage>
        <taxon>Bacteria</taxon>
        <taxon>Bacillati</taxon>
        <taxon>Actinomycetota</taxon>
        <taxon>Actinomycetes</taxon>
        <taxon>Mycobacteriales</taxon>
        <taxon>Corynebacteriaceae</taxon>
        <taxon>Corynebacterium</taxon>
    </lineage>
</organism>
<keyword evidence="1" id="KW-0547">Nucleotide-binding</keyword>
<dbReference type="Proteomes" id="UP000285278">
    <property type="component" value="Unassembled WGS sequence"/>
</dbReference>
<dbReference type="SUPFAM" id="SSF52540">
    <property type="entry name" value="P-loop containing nucleoside triphosphate hydrolases"/>
    <property type="match status" value="1"/>
</dbReference>
<dbReference type="OrthoDB" id="4927383at2"/>
<evidence type="ECO:0000313" key="2">
    <source>
        <dbReference type="Proteomes" id="UP000285278"/>
    </source>
</evidence>
<dbReference type="Gene3D" id="3.40.50.300">
    <property type="entry name" value="P-loop containing nucleotide triphosphate hydrolases"/>
    <property type="match status" value="1"/>
</dbReference>
<evidence type="ECO:0000313" key="1">
    <source>
        <dbReference type="EMBL" id="RIX35223.1"/>
    </source>
</evidence>
<reference evidence="1 2" key="1">
    <citation type="submission" date="2018-09" db="EMBL/GenBank/DDBJ databases">
        <title>Optimization and identification of Corynebacterium falsenii FN1-14 from fish paste.</title>
        <authorList>
            <person name="Daroonpunt R."/>
            <person name="Tanasupawat S."/>
        </authorList>
    </citation>
    <scope>NUCLEOTIDE SEQUENCE [LARGE SCALE GENOMIC DNA]</scope>
    <source>
        <strain evidence="1 2">FN1-14</strain>
    </source>
</reference>
<keyword evidence="2" id="KW-1185">Reference proteome</keyword>
<dbReference type="STRING" id="1451189.CFAL_04155"/>
<protein>
    <submittedName>
        <fullName evidence="1">ABC transporter ATP-binding protein</fullName>
    </submittedName>
</protein>
<dbReference type="GO" id="GO:0005524">
    <property type="term" value="F:ATP binding"/>
    <property type="evidence" value="ECO:0007669"/>
    <property type="project" value="UniProtKB-KW"/>
</dbReference>
<proteinExistence type="predicted"/>
<accession>A0A418Q7T9</accession>
<dbReference type="InterPro" id="IPR027417">
    <property type="entry name" value="P-loop_NTPase"/>
</dbReference>
<dbReference type="CDD" id="cd00267">
    <property type="entry name" value="ABC_ATPase"/>
    <property type="match status" value="1"/>
</dbReference>